<keyword evidence="1" id="KW-0472">Membrane</keyword>
<dbReference type="RefSeq" id="WP_091593572.1">
    <property type="nucleotide sequence ID" value="NZ_FNEE01000006.1"/>
</dbReference>
<evidence type="ECO:0000313" key="3">
    <source>
        <dbReference type="Proteomes" id="UP000198894"/>
    </source>
</evidence>
<dbReference type="Proteomes" id="UP000198894">
    <property type="component" value="Unassembled WGS sequence"/>
</dbReference>
<feature type="transmembrane region" description="Helical" evidence="1">
    <location>
        <begin position="106"/>
        <end position="128"/>
    </location>
</feature>
<evidence type="ECO:0000256" key="1">
    <source>
        <dbReference type="SAM" id="Phobius"/>
    </source>
</evidence>
<protein>
    <submittedName>
        <fullName evidence="2">Transmembrane transcriptional regulator (Anti-sigma factor RsiW)</fullName>
    </submittedName>
</protein>
<dbReference type="EMBL" id="FNEE01000006">
    <property type="protein sequence ID" value="SDJ38207.1"/>
    <property type="molecule type" value="Genomic_DNA"/>
</dbReference>
<sequence>MTEETFSDEILMRFADGELDPDMVARIEQAMETDDRLVARIAVFIETRAQAQAALKPLLDEPVPEKLVAAVEQMIEARRAGEKAATASILPFGNRRLAGPASRSRWMLPIAASLAAAIGGGLAGYWAAGSNERTQGGLWVAGVIRPGLAQALETVESGKEIKLAGISDRFRAIATFRNDSQDLCREFEVDSQDRSTVMSVACRSGDEWRVSFAVVAPGDAGGYAPASSTEALDAYLSAIEAGAPMSAEEEVKALDEIRQKDRK</sequence>
<organism evidence="2 3">
    <name type="scientific">Mesorhizobium muleiense</name>
    <dbReference type="NCBI Taxonomy" id="1004279"/>
    <lineage>
        <taxon>Bacteria</taxon>
        <taxon>Pseudomonadati</taxon>
        <taxon>Pseudomonadota</taxon>
        <taxon>Alphaproteobacteria</taxon>
        <taxon>Hyphomicrobiales</taxon>
        <taxon>Phyllobacteriaceae</taxon>
        <taxon>Mesorhizobium</taxon>
    </lineage>
</organism>
<evidence type="ECO:0000313" key="2">
    <source>
        <dbReference type="EMBL" id="SDJ38207.1"/>
    </source>
</evidence>
<name>A0A1G8T9Z3_9HYPH</name>
<dbReference type="AlphaFoldDB" id="A0A1G8T9Z3"/>
<keyword evidence="3" id="KW-1185">Reference proteome</keyword>
<keyword evidence="1 2" id="KW-0812">Transmembrane</keyword>
<reference evidence="3" key="1">
    <citation type="submission" date="2016-10" db="EMBL/GenBank/DDBJ databases">
        <authorList>
            <person name="Varghese N."/>
            <person name="Submissions S."/>
        </authorList>
    </citation>
    <scope>NUCLEOTIDE SEQUENCE [LARGE SCALE GENOMIC DNA]</scope>
    <source>
        <strain evidence="3">CGMCC 1.11022</strain>
    </source>
</reference>
<accession>A0A1G8T9Z3</accession>
<keyword evidence="1" id="KW-1133">Transmembrane helix</keyword>
<proteinExistence type="predicted"/>
<gene>
    <name evidence="2" type="ORF">SAMN05428953_1067</name>
</gene>